<protein>
    <submittedName>
        <fullName evidence="1">Uncharacterized protein</fullName>
    </submittedName>
</protein>
<proteinExistence type="predicted"/>
<dbReference type="AlphaFoldDB" id="A0A6C0LWL7"/>
<accession>A0A6C0LWL7</accession>
<organism evidence="1">
    <name type="scientific">viral metagenome</name>
    <dbReference type="NCBI Taxonomy" id="1070528"/>
    <lineage>
        <taxon>unclassified sequences</taxon>
        <taxon>metagenomes</taxon>
        <taxon>organismal metagenomes</taxon>
    </lineage>
</organism>
<name>A0A6C0LWL7_9ZZZZ</name>
<reference evidence="1" key="1">
    <citation type="journal article" date="2020" name="Nature">
        <title>Giant virus diversity and host interactions through global metagenomics.</title>
        <authorList>
            <person name="Schulz F."/>
            <person name="Roux S."/>
            <person name="Paez-Espino D."/>
            <person name="Jungbluth S."/>
            <person name="Walsh D.A."/>
            <person name="Denef V.J."/>
            <person name="McMahon K.D."/>
            <person name="Konstantinidis K.T."/>
            <person name="Eloe-Fadrosh E.A."/>
            <person name="Kyrpides N.C."/>
            <person name="Woyke T."/>
        </authorList>
    </citation>
    <scope>NUCLEOTIDE SEQUENCE</scope>
    <source>
        <strain evidence="1">GVMAG-S-1017244-22</strain>
    </source>
</reference>
<dbReference type="EMBL" id="MN740580">
    <property type="protein sequence ID" value="QHU34760.1"/>
    <property type="molecule type" value="Genomic_DNA"/>
</dbReference>
<sequence length="58" mass="7090">MFDLQDDMKDLLRNINLCCIKINEQKNLNCTFTKLDFLEKEAFYEKYPNTIFYESKQK</sequence>
<evidence type="ECO:0000313" key="1">
    <source>
        <dbReference type="EMBL" id="QHU34760.1"/>
    </source>
</evidence>